<dbReference type="EMBL" id="CAMPGE010001273">
    <property type="protein sequence ID" value="CAI2360052.1"/>
    <property type="molecule type" value="Genomic_DNA"/>
</dbReference>
<feature type="compositionally biased region" description="Polar residues" evidence="4">
    <location>
        <begin position="1244"/>
        <end position="1258"/>
    </location>
</feature>
<proteinExistence type="inferred from homology"/>
<evidence type="ECO:0000313" key="7">
    <source>
        <dbReference type="Proteomes" id="UP001295684"/>
    </source>
</evidence>
<dbReference type="SUPFAM" id="SSF53187">
    <property type="entry name" value="Zn-dependent exopeptidases"/>
    <property type="match status" value="1"/>
</dbReference>
<feature type="region of interest" description="Disordered" evidence="4">
    <location>
        <begin position="982"/>
        <end position="1003"/>
    </location>
</feature>
<evidence type="ECO:0000256" key="4">
    <source>
        <dbReference type="SAM" id="MobiDB-lite"/>
    </source>
</evidence>
<feature type="active site" description="Proton donor/acceptor" evidence="3">
    <location>
        <position position="787"/>
    </location>
</feature>
<feature type="region of interest" description="Disordered" evidence="4">
    <location>
        <begin position="1148"/>
        <end position="1174"/>
    </location>
</feature>
<name>A0AAD1U3Y4_EUPCR</name>
<feature type="compositionally biased region" description="Basic residues" evidence="4">
    <location>
        <begin position="1157"/>
        <end position="1174"/>
    </location>
</feature>
<evidence type="ECO:0000256" key="3">
    <source>
        <dbReference type="PROSITE-ProRule" id="PRU01379"/>
    </source>
</evidence>
<feature type="compositionally biased region" description="Polar residues" evidence="4">
    <location>
        <begin position="982"/>
        <end position="997"/>
    </location>
</feature>
<feature type="compositionally biased region" description="Basic and acidic residues" evidence="4">
    <location>
        <begin position="11"/>
        <end position="34"/>
    </location>
</feature>
<dbReference type="PANTHER" id="PTHR12756">
    <property type="entry name" value="CYTOSOLIC CARBOXYPEPTIDASE"/>
    <property type="match status" value="1"/>
</dbReference>
<dbReference type="InterPro" id="IPR000834">
    <property type="entry name" value="Peptidase_M14"/>
</dbReference>
<dbReference type="PROSITE" id="PS52035">
    <property type="entry name" value="PEPTIDASE_M14"/>
    <property type="match status" value="1"/>
</dbReference>
<dbReference type="Gene3D" id="3.40.630.10">
    <property type="entry name" value="Zn peptidases"/>
    <property type="match status" value="1"/>
</dbReference>
<dbReference type="PANTHER" id="PTHR12756:SF11">
    <property type="entry name" value="CYTOSOLIC CARBOXYPEPTIDASE 1"/>
    <property type="match status" value="1"/>
</dbReference>
<sequence length="1300" mass="150880">MSVPAPALKNQHQDHSNNNEEMNHHNEEEKVNCKKGEKKFQQNEAVNFYNQLRIKYLNRSDGNNFSDSNSSFASESDSDPFQLINENKDEETNDNMFSPIYRYEYGGVLIYDINTTIPGQPVPPFDCEHFSEQEQSQFFFKTAKSLSSKPKSLKRYIKYEEKDQKYNNIKSDPDIPCKELPPPGNNNCFSRTIHGNRFRKSNNEKLTQNTSQFRDKNIEDNPFNSRSSNILRENTHRGKLKKVTLENSQIAYKGSYKDLPNLSFSNDAQSKPSSKLTCIFKSKIRASKDKDLKSQINETLPDKSLFNKPPNVKGIINKKVTFQKNRTFGNDKRKIKLVIPPDDQLPVRFESRFENGNLKKAVKISDTEYNLILNFDYNTGGHTQWFYFKAMTKLSEGTEVKFNILNLMKPDSLYNYGMKPCVRSRKRPGRGWHRDCHDIKYFRNNILRNRNKIPGEGVKSRGRLAQYYFFTLSFTYTLRVDNDDVSFAHAVPYTYNGNLLPFLQQIGKEPKFHNYLRIGTLCKTLARNDCKMMIITEDISTYRDCTKELKWMMKHQHLRKNTFNKVETEERFLEYQINKSVDKPHTKKLSKLEKDCRKVYRNHRHKKGIVISSRVHPGEAQSSWVVQGFIEFLLSNDPIAVELRRNYIFKIIPMLNPDGVIYGNYRCSLLGFDLNRRWLDPNKQLDPTIYFAKRMIKVFQEEREVQLYCDLHGHSRKKNAFMYGCDHSYNESRYNNFLLRIFPAIFSHINPVFQFEKCNFKCEKAKERTGRIVCFKELGINHSFTQETTFYGRDGDKDANLEEDLHMSITDFKILGADLAKTISFYLNPQFCVNLQNESLKLKIDHRRNVINPGSLLADVSTNAAKLDNLESRPQTSYEVTNKETVIPEGHHQIFVKVMQSLNISYEKPEEDSDNETFSSSSEDEDADLIHDQLKDLNTDDKDDKPYREFRIRNRQSKTTILKAKMKARQIEAKQSISQNKIANTHTVSSASKASQRQKIKEGFDKSSEIKTPILRHQSLKKQTPYGISVIDNFNIQLFDRNSREIKSPLVTMQKSISSCDCNQKNTTDISIDNRQRANNINIKISDDLNNYNINVKNTAFQDVQDRDSYVQPPSYSKPISQMKNHNPEFCISGATIHASIDRYPQIEKQTREIPRFKTRKFKHGKQRHRKYKKHIKLDLNYSNNSKEFQVLNSSNQTSTNSKPSFDLLKSLTTSQPPISKNPPKPPKNPPKPRSKIPPVATHISKNPPSCYNPYTNTDQVILKPSGARKGTGLKAPAEGSTVETLYQEVQKFLIDSNKK</sequence>
<feature type="compositionally biased region" description="Pro residues" evidence="4">
    <location>
        <begin position="1220"/>
        <end position="1232"/>
    </location>
</feature>
<accession>A0AAD1U3Y4</accession>
<evidence type="ECO:0000313" key="6">
    <source>
        <dbReference type="EMBL" id="CAI2360052.1"/>
    </source>
</evidence>
<feature type="domain" description="Peptidase M14" evidence="5">
    <location>
        <begin position="491"/>
        <end position="819"/>
    </location>
</feature>
<feature type="region of interest" description="Disordered" evidence="4">
    <location>
        <begin position="1192"/>
        <end position="1258"/>
    </location>
</feature>
<reference evidence="6" key="1">
    <citation type="submission" date="2023-07" db="EMBL/GenBank/DDBJ databases">
        <authorList>
            <consortium name="AG Swart"/>
            <person name="Singh M."/>
            <person name="Singh A."/>
            <person name="Seah K."/>
            <person name="Emmerich C."/>
        </authorList>
    </citation>
    <scope>NUCLEOTIDE SEQUENCE</scope>
    <source>
        <strain evidence="6">DP1</strain>
    </source>
</reference>
<dbReference type="GO" id="GO:0008270">
    <property type="term" value="F:zinc ion binding"/>
    <property type="evidence" value="ECO:0007669"/>
    <property type="project" value="InterPro"/>
</dbReference>
<dbReference type="InterPro" id="IPR050821">
    <property type="entry name" value="Cytosolic_carboxypeptidase"/>
</dbReference>
<dbReference type="Proteomes" id="UP001295684">
    <property type="component" value="Unassembled WGS sequence"/>
</dbReference>
<evidence type="ECO:0000259" key="5">
    <source>
        <dbReference type="PROSITE" id="PS52035"/>
    </source>
</evidence>
<dbReference type="Pfam" id="PF18027">
    <property type="entry name" value="Pepdidase_M14_N"/>
    <property type="match status" value="1"/>
</dbReference>
<feature type="region of interest" description="Disordered" evidence="4">
    <location>
        <begin position="1"/>
        <end position="34"/>
    </location>
</feature>
<comment type="similarity">
    <text evidence="2 3">Belongs to the peptidase M14 family.</text>
</comment>
<protein>
    <recommendedName>
        <fullName evidence="5">Peptidase M14 domain-containing protein</fullName>
    </recommendedName>
</protein>
<comment type="cofactor">
    <cofactor evidence="1">
        <name>Zn(2+)</name>
        <dbReference type="ChEBI" id="CHEBI:29105"/>
    </cofactor>
</comment>
<dbReference type="GO" id="GO:0006508">
    <property type="term" value="P:proteolysis"/>
    <property type="evidence" value="ECO:0007669"/>
    <property type="project" value="InterPro"/>
</dbReference>
<keyword evidence="7" id="KW-1185">Reference proteome</keyword>
<evidence type="ECO:0000256" key="2">
    <source>
        <dbReference type="ARBA" id="ARBA00005988"/>
    </source>
</evidence>
<dbReference type="Gene3D" id="2.60.40.3120">
    <property type="match status" value="1"/>
</dbReference>
<dbReference type="InterPro" id="IPR040626">
    <property type="entry name" value="Pepdidase_M14_N"/>
</dbReference>
<evidence type="ECO:0000256" key="1">
    <source>
        <dbReference type="ARBA" id="ARBA00001947"/>
    </source>
</evidence>
<comment type="caution">
    <text evidence="6">The sequence shown here is derived from an EMBL/GenBank/DDBJ whole genome shotgun (WGS) entry which is preliminary data.</text>
</comment>
<organism evidence="6 7">
    <name type="scientific">Euplotes crassus</name>
    <dbReference type="NCBI Taxonomy" id="5936"/>
    <lineage>
        <taxon>Eukaryota</taxon>
        <taxon>Sar</taxon>
        <taxon>Alveolata</taxon>
        <taxon>Ciliophora</taxon>
        <taxon>Intramacronucleata</taxon>
        <taxon>Spirotrichea</taxon>
        <taxon>Hypotrichia</taxon>
        <taxon>Euplotida</taxon>
        <taxon>Euplotidae</taxon>
        <taxon>Moneuplotes</taxon>
    </lineage>
</organism>
<dbReference type="GO" id="GO:0004181">
    <property type="term" value="F:metallocarboxypeptidase activity"/>
    <property type="evidence" value="ECO:0007669"/>
    <property type="project" value="InterPro"/>
</dbReference>
<gene>
    <name evidence="6" type="ORF">ECRASSUSDP1_LOCUS1348</name>
</gene>
<dbReference type="Pfam" id="PF00246">
    <property type="entry name" value="Peptidase_M14"/>
    <property type="match status" value="1"/>
</dbReference>
<feature type="compositionally biased region" description="Polar residues" evidence="4">
    <location>
        <begin position="1192"/>
        <end position="1204"/>
    </location>
</feature>